<evidence type="ECO:0000256" key="8">
    <source>
        <dbReference type="PIRSR" id="PIRSR001123-2"/>
    </source>
</evidence>
<evidence type="ECO:0000313" key="9">
    <source>
        <dbReference type="EMBL" id="EHR37817.1"/>
    </source>
</evidence>
<keyword evidence="5" id="KW-0378">Hydrolase</keyword>
<evidence type="ECO:0000256" key="1">
    <source>
        <dbReference type="ARBA" id="ARBA00006272"/>
    </source>
</evidence>
<evidence type="ECO:0000256" key="2">
    <source>
        <dbReference type="ARBA" id="ARBA00022438"/>
    </source>
</evidence>
<reference evidence="9 10" key="1">
    <citation type="submission" date="2012-01" db="EMBL/GenBank/DDBJ databases">
        <title>The Genome Sequence of Facklamia languida CCUG 37842.</title>
        <authorList>
            <consortium name="The Broad Institute Genome Sequencing Platform"/>
            <person name="Earl A."/>
            <person name="Ward D."/>
            <person name="Feldgarden M."/>
            <person name="Gevers D."/>
            <person name="Huys G."/>
            <person name="Young S.K."/>
            <person name="Zeng Q."/>
            <person name="Gargeya S."/>
            <person name="Fitzgerald M."/>
            <person name="Haas B."/>
            <person name="Abouelleil A."/>
            <person name="Alvarado L."/>
            <person name="Arachchi H.M."/>
            <person name="Berlin A."/>
            <person name="Chapman S.B."/>
            <person name="Gearin G."/>
            <person name="Goldberg J."/>
            <person name="Griggs A."/>
            <person name="Gujja S."/>
            <person name="Hansen M."/>
            <person name="Heiman D."/>
            <person name="Howarth C."/>
            <person name="Larimer J."/>
            <person name="Lui A."/>
            <person name="MacDonald P.J.P."/>
            <person name="McCowen C."/>
            <person name="Montmayeur A."/>
            <person name="Murphy C."/>
            <person name="Neiman D."/>
            <person name="Pearson M."/>
            <person name="Priest M."/>
            <person name="Roberts A."/>
            <person name="Saif S."/>
            <person name="Shea T."/>
            <person name="Sisk P."/>
            <person name="Stolte C."/>
            <person name="Sykes S."/>
            <person name="Wortman J."/>
            <person name="Nusbaum C."/>
            <person name="Birren B."/>
        </authorList>
    </citation>
    <scope>NUCLEOTIDE SEQUENCE [LARGE SCALE GENOMIC DNA]</scope>
    <source>
        <strain evidence="9 10">CCUG 37842</strain>
    </source>
</reference>
<dbReference type="Gene3D" id="3.40.630.10">
    <property type="entry name" value="Zn peptidases"/>
    <property type="match status" value="1"/>
</dbReference>
<keyword evidence="3" id="KW-0645">Protease</keyword>
<sequence>MNEETYKLIQEVTELQGISGNEGRVRQYMKQEMEGLVDELHTSSLGNLIGIKHSQNKQAPRIMIAAHMDEVGFMVRNITDRGLIQVTPIGGWNPYVISAQRYTLMTQKGDYPIVSGAIPPHLLRDQDKQTPIKPDSILFDAGFVSKEEAEEYGVRPGDAIVPDVKTIKTANGQSVIGKAWDNRYGCAAVIEVLRAIKDEVLDSELIIGASVQEEVGLRGIRGAIHEFKPDIFIAVDCSPANDTEKATSSEGQLGKGFLLRIQDPGMITHKGLREYIEDQAKEESIPYQYFFSKGGTDAGAAHVMNNGVPSAVIGVPARYIHGHQSLYTLADYQAAKDMLLALIRNFDQEALLTIKNA</sequence>
<evidence type="ECO:0000256" key="6">
    <source>
        <dbReference type="PIRNR" id="PIRNR001123"/>
    </source>
</evidence>
<comment type="caution">
    <text evidence="9">The sequence shown here is derived from an EMBL/GenBank/DDBJ whole genome shotgun (WGS) entry which is preliminary data.</text>
</comment>
<feature type="binding site" evidence="8">
    <location>
        <position position="181"/>
    </location>
    <ligand>
        <name>Zn(2+)</name>
        <dbReference type="ChEBI" id="CHEBI:29105"/>
        <label>1</label>
    </ligand>
</feature>
<dbReference type="Proteomes" id="UP000006190">
    <property type="component" value="Unassembled WGS sequence"/>
</dbReference>
<comment type="cofactor">
    <cofactor evidence="8">
        <name>a divalent metal cation</name>
        <dbReference type="ChEBI" id="CHEBI:60240"/>
    </cofactor>
    <text evidence="8">Binds 2 divalent metal cations per subunit.</text>
</comment>
<evidence type="ECO:0000256" key="4">
    <source>
        <dbReference type="ARBA" id="ARBA00022723"/>
    </source>
</evidence>
<dbReference type="InterPro" id="IPR008007">
    <property type="entry name" value="Peptidase_M42"/>
</dbReference>
<dbReference type="InterPro" id="IPR017538">
    <property type="entry name" value="Pept_M42_glutamyl_aminopept"/>
</dbReference>
<feature type="binding site" evidence="8">
    <location>
        <position position="214"/>
    </location>
    <ligand>
        <name>Zn(2+)</name>
        <dbReference type="ChEBI" id="CHEBI:29105"/>
        <label>2</label>
    </ligand>
</feature>
<feature type="binding site" evidence="8">
    <location>
        <position position="67"/>
    </location>
    <ligand>
        <name>Zn(2+)</name>
        <dbReference type="ChEBI" id="CHEBI:29105"/>
        <label>1</label>
    </ligand>
</feature>
<dbReference type="EMBL" id="AGEG01000003">
    <property type="protein sequence ID" value="EHR37817.1"/>
    <property type="molecule type" value="Genomic_DNA"/>
</dbReference>
<dbReference type="InterPro" id="IPR051464">
    <property type="entry name" value="Peptidase_M42_aminopept"/>
</dbReference>
<evidence type="ECO:0000313" key="10">
    <source>
        <dbReference type="Proteomes" id="UP000006190"/>
    </source>
</evidence>
<dbReference type="SUPFAM" id="SSF101821">
    <property type="entry name" value="Aminopeptidase/glucanase lid domain"/>
    <property type="match status" value="1"/>
</dbReference>
<dbReference type="HOGENOM" id="CLU_047249_0_2_9"/>
<dbReference type="OrthoDB" id="9772053at2"/>
<keyword evidence="4 8" id="KW-0479">Metal-binding</keyword>
<dbReference type="Gene3D" id="2.40.30.40">
    <property type="entry name" value="Peptidase M42, domain 2"/>
    <property type="match status" value="1"/>
</dbReference>
<comment type="similarity">
    <text evidence="1 6">Belongs to the peptidase M42 family.</text>
</comment>
<dbReference type="NCBIfam" id="TIGR03107">
    <property type="entry name" value="glu_aminopep"/>
    <property type="match status" value="1"/>
</dbReference>
<keyword evidence="2 9" id="KW-0031">Aminopeptidase</keyword>
<evidence type="ECO:0000256" key="3">
    <source>
        <dbReference type="ARBA" id="ARBA00022670"/>
    </source>
</evidence>
<keyword evidence="10" id="KW-1185">Reference proteome</keyword>
<evidence type="ECO:0000256" key="5">
    <source>
        <dbReference type="ARBA" id="ARBA00022801"/>
    </source>
</evidence>
<dbReference type="CDD" id="cd05656">
    <property type="entry name" value="M42_Frv"/>
    <property type="match status" value="1"/>
</dbReference>
<organism evidence="9 10">
    <name type="scientific">Facklamia languida CCUG 37842</name>
    <dbReference type="NCBI Taxonomy" id="883113"/>
    <lineage>
        <taxon>Bacteria</taxon>
        <taxon>Bacillati</taxon>
        <taxon>Bacillota</taxon>
        <taxon>Bacilli</taxon>
        <taxon>Lactobacillales</taxon>
        <taxon>Aerococcaceae</taxon>
        <taxon>Facklamia</taxon>
    </lineage>
</organism>
<dbReference type="Pfam" id="PF05343">
    <property type="entry name" value="Peptidase_M42"/>
    <property type="match status" value="1"/>
</dbReference>
<dbReference type="GO" id="GO:0004177">
    <property type="term" value="F:aminopeptidase activity"/>
    <property type="evidence" value="ECO:0007669"/>
    <property type="project" value="UniProtKB-UniRule"/>
</dbReference>
<dbReference type="STRING" id="883113.HMPREF9708_00446"/>
<dbReference type="PANTHER" id="PTHR32481">
    <property type="entry name" value="AMINOPEPTIDASE"/>
    <property type="match status" value="1"/>
</dbReference>
<dbReference type="SUPFAM" id="SSF53187">
    <property type="entry name" value="Zn-dependent exopeptidases"/>
    <property type="match status" value="1"/>
</dbReference>
<feature type="active site" description="Proton acceptor" evidence="7">
    <location>
        <position position="213"/>
    </location>
</feature>
<dbReference type="AlphaFoldDB" id="H3NI18"/>
<dbReference type="GO" id="GO:0046872">
    <property type="term" value="F:metal ion binding"/>
    <property type="evidence" value="ECO:0007669"/>
    <property type="project" value="UniProtKB-UniRule"/>
</dbReference>
<feature type="binding site" evidence="8">
    <location>
        <position position="181"/>
    </location>
    <ligand>
        <name>Zn(2+)</name>
        <dbReference type="ChEBI" id="CHEBI:29105"/>
        <label>2</label>
    </ligand>
</feature>
<dbReference type="PATRIC" id="fig|883113.3.peg.449"/>
<proteinExistence type="inferred from homology"/>
<dbReference type="RefSeq" id="WP_006308420.1">
    <property type="nucleotide sequence ID" value="NZ_JH601133.1"/>
</dbReference>
<name>H3NI18_9LACT</name>
<gene>
    <name evidence="9" type="ORF">HMPREF9708_00446</name>
</gene>
<dbReference type="PANTHER" id="PTHR32481:SF0">
    <property type="entry name" value="AMINOPEPTIDASE YPDE-RELATED"/>
    <property type="match status" value="1"/>
</dbReference>
<evidence type="ECO:0000256" key="7">
    <source>
        <dbReference type="PIRSR" id="PIRSR001123-1"/>
    </source>
</evidence>
<dbReference type="InterPro" id="IPR023367">
    <property type="entry name" value="Peptidase_M42_dom2"/>
</dbReference>
<protein>
    <submittedName>
        <fullName evidence="9">Glutamyl aminopeptidase</fullName>
    </submittedName>
</protein>
<dbReference type="PIRSF" id="PIRSF001123">
    <property type="entry name" value="PepA_GA"/>
    <property type="match status" value="1"/>
</dbReference>
<dbReference type="eggNOG" id="COG1363">
    <property type="taxonomic scope" value="Bacteria"/>
</dbReference>
<dbReference type="GO" id="GO:0006508">
    <property type="term" value="P:proteolysis"/>
    <property type="evidence" value="ECO:0007669"/>
    <property type="project" value="UniProtKB-KW"/>
</dbReference>
<feature type="binding site" evidence="8">
    <location>
        <position position="321"/>
    </location>
    <ligand>
        <name>Zn(2+)</name>
        <dbReference type="ChEBI" id="CHEBI:29105"/>
        <label>2</label>
    </ligand>
</feature>
<accession>H3NI18</accession>
<feature type="binding site" evidence="8">
    <location>
        <position position="236"/>
    </location>
    <ligand>
        <name>Zn(2+)</name>
        <dbReference type="ChEBI" id="CHEBI:29105"/>
        <label>1</label>
    </ligand>
</feature>